<comment type="caution">
    <text evidence="3">The sequence shown here is derived from an EMBL/GenBank/DDBJ whole genome shotgun (WGS) entry which is preliminary data.</text>
</comment>
<accession>A0A4R6UL12</accession>
<reference evidence="3 4" key="1">
    <citation type="submission" date="2019-03" db="EMBL/GenBank/DDBJ databases">
        <title>Genomic Encyclopedia of Type Strains, Phase IV (KMG-IV): sequencing the most valuable type-strain genomes for metagenomic binning, comparative biology and taxonomic classification.</title>
        <authorList>
            <person name="Goeker M."/>
        </authorList>
    </citation>
    <scope>NUCLEOTIDE SEQUENCE [LARGE SCALE GENOMIC DNA]</scope>
    <source>
        <strain evidence="3 4">DSM 103792</strain>
    </source>
</reference>
<name>A0A4R6UL12_9GAMM</name>
<evidence type="ECO:0000313" key="3">
    <source>
        <dbReference type="EMBL" id="TDQ46846.1"/>
    </source>
</evidence>
<dbReference type="EMBL" id="SNYM01000012">
    <property type="protein sequence ID" value="TDQ46846.1"/>
    <property type="molecule type" value="Genomic_DNA"/>
</dbReference>
<dbReference type="AlphaFoldDB" id="A0A4R6UL12"/>
<dbReference type="Proteomes" id="UP000295375">
    <property type="component" value="Unassembled WGS sequence"/>
</dbReference>
<feature type="coiled-coil region" evidence="1">
    <location>
        <begin position="1"/>
        <end position="78"/>
    </location>
</feature>
<proteinExistence type="predicted"/>
<feature type="domain" description="DnaK suppressor protein-like N-terminal" evidence="2">
    <location>
        <begin position="10"/>
        <end position="71"/>
    </location>
</feature>
<evidence type="ECO:0000259" key="2">
    <source>
        <dbReference type="Pfam" id="PF21173"/>
    </source>
</evidence>
<dbReference type="OrthoDB" id="401080at72274"/>
<dbReference type="RefSeq" id="WP_133591635.1">
    <property type="nucleotide sequence ID" value="NZ_CP037953.1"/>
</dbReference>
<evidence type="ECO:0000313" key="4">
    <source>
        <dbReference type="Proteomes" id="UP000295375"/>
    </source>
</evidence>
<keyword evidence="4" id="KW-1185">Reference proteome</keyword>
<keyword evidence="1" id="KW-0175">Coiled coil</keyword>
<protein>
    <recommendedName>
        <fullName evidence="2">DnaK suppressor protein-like N-terminal domain-containing protein</fullName>
    </recommendedName>
</protein>
<gene>
    <name evidence="3" type="ORF">EV696_112108</name>
</gene>
<organism evidence="3 4">
    <name type="scientific">Permianibacter aggregans</name>
    <dbReference type="NCBI Taxonomy" id="1510150"/>
    <lineage>
        <taxon>Bacteria</taxon>
        <taxon>Pseudomonadati</taxon>
        <taxon>Pseudomonadota</taxon>
        <taxon>Gammaproteobacteria</taxon>
        <taxon>Pseudomonadales</taxon>
        <taxon>Pseudomonadaceae</taxon>
        <taxon>Permianibacter</taxon>
    </lineage>
</organism>
<evidence type="ECO:0000256" key="1">
    <source>
        <dbReference type="SAM" id="Coils"/>
    </source>
</evidence>
<dbReference type="InterPro" id="IPR048487">
    <property type="entry name" value="DksA-like_N"/>
</dbReference>
<dbReference type="Pfam" id="PF21173">
    <property type="entry name" value="DksA-like_N"/>
    <property type="match status" value="1"/>
</dbReference>
<sequence length="78" mass="9137">MTEVRTRLDWLKKRKAELEQRIEAIKRDYAEGLSADSSEQAIELENAEVLAEIQRLAVNELVDINQELRRLQQAQEDE</sequence>